<keyword evidence="4" id="KW-0862">Zinc</keyword>
<dbReference type="GO" id="GO:0008270">
    <property type="term" value="F:zinc ion binding"/>
    <property type="evidence" value="ECO:0007669"/>
    <property type="project" value="UniProtKB-KW"/>
</dbReference>
<dbReference type="CDD" id="cd06257">
    <property type="entry name" value="DnaJ"/>
    <property type="match status" value="1"/>
</dbReference>
<dbReference type="PANTHER" id="PTHR43096">
    <property type="entry name" value="DNAJ HOMOLOG 1, MITOCHONDRIAL-RELATED"/>
    <property type="match status" value="1"/>
</dbReference>
<dbReference type="KEGG" id="hdt:HYPDE_32868"/>
<evidence type="ECO:0000313" key="7">
    <source>
        <dbReference type="Proteomes" id="UP000005952"/>
    </source>
</evidence>
<dbReference type="AlphaFoldDB" id="N0BCI6"/>
<dbReference type="Gene3D" id="1.10.287.110">
    <property type="entry name" value="DnaJ domain"/>
    <property type="match status" value="1"/>
</dbReference>
<proteinExistence type="predicted"/>
<dbReference type="Pfam" id="PF00226">
    <property type="entry name" value="DnaJ"/>
    <property type="match status" value="1"/>
</dbReference>
<evidence type="ECO:0000256" key="4">
    <source>
        <dbReference type="ARBA" id="ARBA00022833"/>
    </source>
</evidence>
<dbReference type="FunFam" id="2.60.260.20:FF:000005">
    <property type="entry name" value="Chaperone protein dnaJ 1, mitochondrial"/>
    <property type="match status" value="1"/>
</dbReference>
<evidence type="ECO:0000256" key="3">
    <source>
        <dbReference type="ARBA" id="ARBA00022771"/>
    </source>
</evidence>
<evidence type="ECO:0000256" key="2">
    <source>
        <dbReference type="ARBA" id="ARBA00022737"/>
    </source>
</evidence>
<dbReference type="Proteomes" id="UP000005952">
    <property type="component" value="Chromosome"/>
</dbReference>
<evidence type="ECO:0000313" key="6">
    <source>
        <dbReference type="EMBL" id="AGK58246.1"/>
    </source>
</evidence>
<evidence type="ECO:0000259" key="5">
    <source>
        <dbReference type="PROSITE" id="PS50076"/>
    </source>
</evidence>
<dbReference type="HOGENOM" id="CLU_017633_0_0_5"/>
<dbReference type="PRINTS" id="PR00625">
    <property type="entry name" value="JDOMAIN"/>
</dbReference>
<dbReference type="Pfam" id="PF01556">
    <property type="entry name" value="DnaJ_C"/>
    <property type="match status" value="1"/>
</dbReference>
<dbReference type="PANTHER" id="PTHR43096:SF10">
    <property type="entry name" value="CHAPERONE PROTEIN DNAJ A6, CHLOROPLASTIC"/>
    <property type="match status" value="1"/>
</dbReference>
<dbReference type="STRING" id="670307.HYPDE_32868"/>
<keyword evidence="3" id="KW-0863">Zinc-finger</keyword>
<dbReference type="InterPro" id="IPR002939">
    <property type="entry name" value="DnaJ_C"/>
</dbReference>
<feature type="domain" description="J" evidence="5">
    <location>
        <begin position="8"/>
        <end position="78"/>
    </location>
</feature>
<dbReference type="PROSITE" id="PS50076">
    <property type="entry name" value="DNAJ_2"/>
    <property type="match status" value="1"/>
</dbReference>
<dbReference type="GO" id="GO:0051082">
    <property type="term" value="F:unfolded protein binding"/>
    <property type="evidence" value="ECO:0007669"/>
    <property type="project" value="InterPro"/>
</dbReference>
<dbReference type="InterPro" id="IPR001623">
    <property type="entry name" value="DnaJ_domain"/>
</dbReference>
<sequence length="306" mass="33298">MEQLLSDDPYKVLGVSRDASQDDIQKAYRRLAKKLHPDLNPGNKAAEEEFKKVSAAYDLVGDADKRARFERGEIDASGSEKPKREYYRNYAGGESDAYANAEGFSDFAGDDDLFSAMFRRASASRSKVRMRGADAHYKLALDFLDAVNGANRQVTLPDGSVLDVSIPAGTRDGQTLRLRGKGSPGLNGGVSGDALVEVEVRPHPMFTRKGEDIHVELQLPLADAVLGGKIKVPTIDGSVTMTVPKWSNSGRTLRLKGKGVKRADGGPGDEYVTLKIMLPDKPDPELERLVSEWQQGTGATHHDTEA</sequence>
<dbReference type="SUPFAM" id="SSF46565">
    <property type="entry name" value="Chaperone J-domain"/>
    <property type="match status" value="1"/>
</dbReference>
<name>N0BCI6_9HYPH</name>
<accession>N0BCI6</accession>
<dbReference type="InterPro" id="IPR008971">
    <property type="entry name" value="HSP40/DnaJ_pept-bd"/>
</dbReference>
<dbReference type="eggNOG" id="COG0484">
    <property type="taxonomic scope" value="Bacteria"/>
</dbReference>
<protein>
    <submittedName>
        <fullName evidence="6">Chaperone DnaJ domain-containing protein</fullName>
    </submittedName>
</protein>
<gene>
    <name evidence="6" type="ORF">HYPDE_32868</name>
</gene>
<dbReference type="Gene3D" id="2.60.260.20">
    <property type="entry name" value="Urease metallochaperone UreE, N-terminal domain"/>
    <property type="match status" value="2"/>
</dbReference>
<reference evidence="6 7" key="1">
    <citation type="journal article" date="2013" name="Genome Announc.">
        <title>Genome sequences for three denitrifying bacterial strains isolated from a uranium- and nitrate-contaminated subsurface environment.</title>
        <authorList>
            <person name="Venkatramanan R."/>
            <person name="Prakash O."/>
            <person name="Woyke T."/>
            <person name="Chain P."/>
            <person name="Goodwin L.A."/>
            <person name="Watson D."/>
            <person name="Brooks S."/>
            <person name="Kostka J.E."/>
            <person name="Green S.J."/>
        </authorList>
    </citation>
    <scope>NUCLEOTIDE SEQUENCE [LARGE SCALE GENOMIC DNA]</scope>
    <source>
        <strain evidence="6 7">1NES1</strain>
    </source>
</reference>
<keyword evidence="1" id="KW-0479">Metal-binding</keyword>
<evidence type="ECO:0000256" key="1">
    <source>
        <dbReference type="ARBA" id="ARBA00022723"/>
    </source>
</evidence>
<dbReference type="InterPro" id="IPR036869">
    <property type="entry name" value="J_dom_sf"/>
</dbReference>
<dbReference type="GO" id="GO:0005737">
    <property type="term" value="C:cytoplasm"/>
    <property type="evidence" value="ECO:0007669"/>
    <property type="project" value="TreeGrafter"/>
</dbReference>
<dbReference type="EMBL" id="CP005587">
    <property type="protein sequence ID" value="AGK58246.1"/>
    <property type="molecule type" value="Genomic_DNA"/>
</dbReference>
<dbReference type="SUPFAM" id="SSF49493">
    <property type="entry name" value="HSP40/DnaJ peptide-binding domain"/>
    <property type="match status" value="2"/>
</dbReference>
<dbReference type="GO" id="GO:0042026">
    <property type="term" value="P:protein refolding"/>
    <property type="evidence" value="ECO:0007669"/>
    <property type="project" value="TreeGrafter"/>
</dbReference>
<dbReference type="SMART" id="SM00271">
    <property type="entry name" value="DnaJ"/>
    <property type="match status" value="1"/>
</dbReference>
<keyword evidence="7" id="KW-1185">Reference proteome</keyword>
<keyword evidence="2" id="KW-0677">Repeat</keyword>
<dbReference type="CDD" id="cd10747">
    <property type="entry name" value="DnaJ_C"/>
    <property type="match status" value="1"/>
</dbReference>
<organism evidence="6 7">
    <name type="scientific">Hyphomicrobium denitrificans 1NES1</name>
    <dbReference type="NCBI Taxonomy" id="670307"/>
    <lineage>
        <taxon>Bacteria</taxon>
        <taxon>Pseudomonadati</taxon>
        <taxon>Pseudomonadota</taxon>
        <taxon>Alphaproteobacteria</taxon>
        <taxon>Hyphomicrobiales</taxon>
        <taxon>Hyphomicrobiaceae</taxon>
        <taxon>Hyphomicrobium</taxon>
    </lineage>
</organism>